<feature type="transmembrane region" description="Helical" evidence="1">
    <location>
        <begin position="6"/>
        <end position="24"/>
    </location>
</feature>
<evidence type="ECO:0000256" key="1">
    <source>
        <dbReference type="SAM" id="Phobius"/>
    </source>
</evidence>
<dbReference type="EMBL" id="CP071709">
    <property type="protein sequence ID" value="QVY63559.1"/>
    <property type="molecule type" value="Genomic_DNA"/>
</dbReference>
<feature type="transmembrane region" description="Helical" evidence="1">
    <location>
        <begin position="54"/>
        <end position="72"/>
    </location>
</feature>
<proteinExistence type="predicted"/>
<accession>A0ABX8FHQ8</accession>
<keyword evidence="1" id="KW-0812">Transmembrane</keyword>
<keyword evidence="1" id="KW-1133">Transmembrane helix</keyword>
<feature type="transmembrane region" description="Helical" evidence="1">
    <location>
        <begin position="78"/>
        <end position="96"/>
    </location>
</feature>
<evidence type="ECO:0008006" key="4">
    <source>
        <dbReference type="Google" id="ProtNLM"/>
    </source>
</evidence>
<dbReference type="RefSeq" id="WP_214478693.1">
    <property type="nucleotide sequence ID" value="NZ_CP071709.1"/>
</dbReference>
<keyword evidence="3" id="KW-1185">Reference proteome</keyword>
<reference evidence="2 3" key="1">
    <citation type="submission" date="2021-03" db="EMBL/GenBank/DDBJ databases">
        <title>The first data on the complete genome of the tetrodotoxin-producing bacterium.</title>
        <authorList>
            <person name="Melnikova D.I."/>
            <person name="Nijland R."/>
            <person name="Magarlamov T.Y."/>
        </authorList>
    </citation>
    <scope>NUCLEOTIDE SEQUENCE [LARGE SCALE GENOMIC DNA]</scope>
    <source>
        <strain evidence="2 3">1839</strain>
    </source>
</reference>
<dbReference type="Proteomes" id="UP000679247">
    <property type="component" value="Chromosome"/>
</dbReference>
<organism evidence="2 3">
    <name type="scientific">Cytobacillus gottheilii</name>
    <dbReference type="NCBI Taxonomy" id="859144"/>
    <lineage>
        <taxon>Bacteria</taxon>
        <taxon>Bacillati</taxon>
        <taxon>Bacillota</taxon>
        <taxon>Bacilli</taxon>
        <taxon>Bacillales</taxon>
        <taxon>Bacillaceae</taxon>
        <taxon>Cytobacillus</taxon>
    </lineage>
</organism>
<gene>
    <name evidence="2" type="ORF">J1899_11140</name>
</gene>
<protein>
    <recommendedName>
        <fullName evidence="4">DUF3784 domain-containing protein</fullName>
    </recommendedName>
</protein>
<keyword evidence="1" id="KW-0472">Membrane</keyword>
<sequence length="100" mass="11641">MFTTIFFTVIISIPVYSFLIWMYLEPEESMLVGKQWMYQEEPEVSNSAIRYTKFLSVTTMIGLPFLFISAILEIPVLRFVYVIFPVVILVGALKIFTDQD</sequence>
<evidence type="ECO:0000313" key="3">
    <source>
        <dbReference type="Proteomes" id="UP000679247"/>
    </source>
</evidence>
<name>A0ABX8FHQ8_9BACI</name>
<evidence type="ECO:0000313" key="2">
    <source>
        <dbReference type="EMBL" id="QVY63559.1"/>
    </source>
</evidence>